<dbReference type="Proteomes" id="UP001239626">
    <property type="component" value="Unassembled WGS sequence"/>
</dbReference>
<protein>
    <recommendedName>
        <fullName evidence="3 10">Pyruvate formate-lyase-activating enzyme</fullName>
        <ecNumber evidence="10">1.97.1.4</ecNumber>
    </recommendedName>
</protein>
<evidence type="ECO:0000256" key="6">
    <source>
        <dbReference type="ARBA" id="ARBA00022723"/>
    </source>
</evidence>
<dbReference type="GO" id="GO:0016829">
    <property type="term" value="F:lyase activity"/>
    <property type="evidence" value="ECO:0007669"/>
    <property type="project" value="UniProtKB-KW"/>
</dbReference>
<dbReference type="InterPro" id="IPR007197">
    <property type="entry name" value="rSAM"/>
</dbReference>
<evidence type="ECO:0000256" key="5">
    <source>
        <dbReference type="ARBA" id="ARBA00022691"/>
    </source>
</evidence>
<name>A0ABU0EFZ6_9CELL</name>
<dbReference type="SFLD" id="SFLDS00029">
    <property type="entry name" value="Radical_SAM"/>
    <property type="match status" value="1"/>
</dbReference>
<evidence type="ECO:0000256" key="7">
    <source>
        <dbReference type="ARBA" id="ARBA00023002"/>
    </source>
</evidence>
<evidence type="ECO:0000256" key="9">
    <source>
        <dbReference type="ARBA" id="ARBA00023014"/>
    </source>
</evidence>
<accession>A0ABU0EFZ6</accession>
<evidence type="ECO:0000259" key="12">
    <source>
        <dbReference type="PROSITE" id="PS51918"/>
    </source>
</evidence>
<sequence>MVSNETKGAQVVPLGQPVVGGSNERPVGHGTAGLEDVEYDHGGRLAAVRAGELGSVHSWELVTAVDGPGTRLTVFLAGCLLRCLYCHNPDTLEIRRGKSVTSKELLRRVKRYRGVMRATGGGLTLSGGEPMVQPAYVRTLLRGAKAMGVHTAIDTSGFLGASCTDEMLDDVDLVLLDVKSGLPETYKRVTGQELAPTLAFGRRLAARGTEEVWVRFVLVPDLTDAVENVEAVAQYVASLGSVVTRVEVLPFHQMGRDKWAELGMTYELDGVRSPEPELLDRVRGQFRAHGLTTY</sequence>
<dbReference type="Pfam" id="PF04055">
    <property type="entry name" value="Radical_SAM"/>
    <property type="match status" value="1"/>
</dbReference>
<dbReference type="GO" id="GO:0043365">
    <property type="term" value="F:[formate-C-acetyltransferase]-activating enzyme activity"/>
    <property type="evidence" value="ECO:0007669"/>
    <property type="project" value="UniProtKB-EC"/>
</dbReference>
<dbReference type="PROSITE" id="PS51918">
    <property type="entry name" value="RADICAL_SAM"/>
    <property type="match status" value="1"/>
</dbReference>
<feature type="compositionally biased region" description="Low complexity" evidence="11">
    <location>
        <begin position="8"/>
        <end position="21"/>
    </location>
</feature>
<dbReference type="NCBIfam" id="TIGR02493">
    <property type="entry name" value="PFLA"/>
    <property type="match status" value="1"/>
</dbReference>
<evidence type="ECO:0000256" key="8">
    <source>
        <dbReference type="ARBA" id="ARBA00023004"/>
    </source>
</evidence>
<dbReference type="EMBL" id="JAUSVB010000003">
    <property type="protein sequence ID" value="MDQ0374206.1"/>
    <property type="molecule type" value="Genomic_DNA"/>
</dbReference>
<feature type="domain" description="Radical SAM core" evidence="12">
    <location>
        <begin position="65"/>
        <end position="289"/>
    </location>
</feature>
<evidence type="ECO:0000256" key="1">
    <source>
        <dbReference type="ARBA" id="ARBA00003141"/>
    </source>
</evidence>
<keyword evidence="4 10" id="KW-0004">4Fe-4S</keyword>
<evidence type="ECO:0000256" key="4">
    <source>
        <dbReference type="ARBA" id="ARBA00022485"/>
    </source>
</evidence>
<evidence type="ECO:0000256" key="2">
    <source>
        <dbReference type="ARBA" id="ARBA00009777"/>
    </source>
</evidence>
<comment type="catalytic activity">
    <reaction evidence="10">
        <text>glycyl-[formate C-acetyltransferase] + reduced [flavodoxin] + S-adenosyl-L-methionine = glycin-2-yl radical-[formate C-acetyltransferase] + semiquinone [flavodoxin] + 5'-deoxyadenosine + L-methionine + H(+)</text>
        <dbReference type="Rhea" id="RHEA:19225"/>
        <dbReference type="Rhea" id="RHEA-COMP:10622"/>
        <dbReference type="Rhea" id="RHEA-COMP:12190"/>
        <dbReference type="Rhea" id="RHEA-COMP:12191"/>
        <dbReference type="Rhea" id="RHEA-COMP:14480"/>
        <dbReference type="ChEBI" id="CHEBI:15378"/>
        <dbReference type="ChEBI" id="CHEBI:17319"/>
        <dbReference type="ChEBI" id="CHEBI:29947"/>
        <dbReference type="ChEBI" id="CHEBI:32722"/>
        <dbReference type="ChEBI" id="CHEBI:57618"/>
        <dbReference type="ChEBI" id="CHEBI:57844"/>
        <dbReference type="ChEBI" id="CHEBI:59789"/>
        <dbReference type="ChEBI" id="CHEBI:140311"/>
        <dbReference type="EC" id="1.97.1.4"/>
    </reaction>
</comment>
<dbReference type="InterPro" id="IPR013785">
    <property type="entry name" value="Aldolase_TIM"/>
</dbReference>
<dbReference type="PANTHER" id="PTHR30352:SF5">
    <property type="entry name" value="PYRUVATE FORMATE-LYASE 1-ACTIVATING ENZYME"/>
    <property type="match status" value="1"/>
</dbReference>
<proteinExistence type="inferred from homology"/>
<evidence type="ECO:0000256" key="3">
    <source>
        <dbReference type="ARBA" id="ARBA00021356"/>
    </source>
</evidence>
<gene>
    <name evidence="13" type="ORF">J2X26_002527</name>
</gene>
<keyword evidence="6 10" id="KW-0479">Metal-binding</keyword>
<keyword evidence="14" id="KW-1185">Reference proteome</keyword>
<dbReference type="SUPFAM" id="SSF102114">
    <property type="entry name" value="Radical SAM enzymes"/>
    <property type="match status" value="1"/>
</dbReference>
<dbReference type="Gene3D" id="3.20.20.70">
    <property type="entry name" value="Aldolase class I"/>
    <property type="match status" value="1"/>
</dbReference>
<keyword evidence="5 10" id="KW-0949">S-adenosyl-L-methionine</keyword>
<dbReference type="EC" id="1.97.1.4" evidence="10"/>
<evidence type="ECO:0000313" key="13">
    <source>
        <dbReference type="EMBL" id="MDQ0374206.1"/>
    </source>
</evidence>
<feature type="region of interest" description="Disordered" evidence="11">
    <location>
        <begin position="1"/>
        <end position="25"/>
    </location>
</feature>
<dbReference type="InterPro" id="IPR012838">
    <property type="entry name" value="PFL1_activating"/>
</dbReference>
<dbReference type="InterPro" id="IPR001989">
    <property type="entry name" value="Radical_activat_CS"/>
</dbReference>
<dbReference type="RefSeq" id="WP_307492737.1">
    <property type="nucleotide sequence ID" value="NZ_JAUSVB010000003.1"/>
</dbReference>
<reference evidence="13 14" key="1">
    <citation type="submission" date="2023-07" db="EMBL/GenBank/DDBJ databases">
        <title>Sorghum-associated microbial communities from plants grown in Nebraska, USA.</title>
        <authorList>
            <person name="Schachtman D."/>
        </authorList>
    </citation>
    <scope>NUCLEOTIDE SEQUENCE [LARGE SCALE GENOMIC DNA]</scope>
    <source>
        <strain evidence="13 14">BE332</strain>
    </source>
</reference>
<comment type="function">
    <text evidence="1 10">Activation of pyruvate formate-lyase under anaerobic conditions by generation of an organic free radical, using S-adenosylmethionine and reduced flavodoxin as cosubstrates to produce 5'-deoxy-adenosine.</text>
</comment>
<evidence type="ECO:0000256" key="11">
    <source>
        <dbReference type="SAM" id="MobiDB-lite"/>
    </source>
</evidence>
<dbReference type="InterPro" id="IPR058240">
    <property type="entry name" value="rSAM_sf"/>
</dbReference>
<evidence type="ECO:0000313" key="14">
    <source>
        <dbReference type="Proteomes" id="UP001239626"/>
    </source>
</evidence>
<comment type="caution">
    <text evidence="13">The sequence shown here is derived from an EMBL/GenBank/DDBJ whole genome shotgun (WGS) entry which is preliminary data.</text>
</comment>
<organism evidence="13 14">
    <name type="scientific">Cellulomonas humilata</name>
    <dbReference type="NCBI Taxonomy" id="144055"/>
    <lineage>
        <taxon>Bacteria</taxon>
        <taxon>Bacillati</taxon>
        <taxon>Actinomycetota</taxon>
        <taxon>Actinomycetes</taxon>
        <taxon>Micrococcales</taxon>
        <taxon>Cellulomonadaceae</taxon>
        <taxon>Cellulomonas</taxon>
    </lineage>
</organism>
<dbReference type="SFLD" id="SFLDG01066">
    <property type="entry name" value="organic_radical-activating_enz"/>
    <property type="match status" value="1"/>
</dbReference>
<keyword evidence="10" id="KW-0963">Cytoplasm</keyword>
<keyword evidence="8 10" id="KW-0408">Iron</keyword>
<keyword evidence="13" id="KW-0456">Lyase</keyword>
<dbReference type="PROSITE" id="PS01087">
    <property type="entry name" value="RADICAL_ACTIVATING"/>
    <property type="match status" value="1"/>
</dbReference>
<keyword evidence="13" id="KW-0670">Pyruvate</keyword>
<evidence type="ECO:0000256" key="10">
    <source>
        <dbReference type="RuleBase" id="RU362053"/>
    </source>
</evidence>
<keyword evidence="7 10" id="KW-0560">Oxidoreductase</keyword>
<comment type="similarity">
    <text evidence="2 10">Belongs to the organic radical-activating enzymes family.</text>
</comment>
<dbReference type="PANTHER" id="PTHR30352">
    <property type="entry name" value="PYRUVATE FORMATE-LYASE-ACTIVATING ENZYME"/>
    <property type="match status" value="1"/>
</dbReference>
<keyword evidence="9 10" id="KW-0411">Iron-sulfur</keyword>
<dbReference type="InterPro" id="IPR034457">
    <property type="entry name" value="Organic_radical-activating"/>
</dbReference>
<comment type="cofactor">
    <cofactor evidence="10">
        <name>[4Fe-4S] cluster</name>
        <dbReference type="ChEBI" id="CHEBI:49883"/>
    </cofactor>
    <text evidence="10">Binds 1 [4Fe-4S] cluster. The cluster is coordinated with 3 cysteines and an exchangeable S-adenosyl-L-methionine.</text>
</comment>
<comment type="subcellular location">
    <subcellularLocation>
        <location evidence="10">Cytoplasm</location>
    </subcellularLocation>
</comment>